<dbReference type="EMBL" id="JAKLWS010000001">
    <property type="protein sequence ID" value="MCG2587152.1"/>
    <property type="molecule type" value="Genomic_DNA"/>
</dbReference>
<evidence type="ECO:0000259" key="1">
    <source>
        <dbReference type="Pfam" id="PF13460"/>
    </source>
</evidence>
<organism evidence="2 3">
    <name type="scientific">Rhodohalobacter sulfatireducens</name>
    <dbReference type="NCBI Taxonomy" id="2911366"/>
    <lineage>
        <taxon>Bacteria</taxon>
        <taxon>Pseudomonadati</taxon>
        <taxon>Balneolota</taxon>
        <taxon>Balneolia</taxon>
        <taxon>Balneolales</taxon>
        <taxon>Balneolaceae</taxon>
        <taxon>Rhodohalobacter</taxon>
    </lineage>
</organism>
<dbReference type="SUPFAM" id="SSF51735">
    <property type="entry name" value="NAD(P)-binding Rossmann-fold domains"/>
    <property type="match status" value="1"/>
</dbReference>
<keyword evidence="3" id="KW-1185">Reference proteome</keyword>
<accession>A0ABS9K8L6</accession>
<comment type="caution">
    <text evidence="2">The sequence shown here is derived from an EMBL/GenBank/DDBJ whole genome shotgun (WGS) entry which is preliminary data.</text>
</comment>
<feature type="domain" description="NAD(P)-binding" evidence="1">
    <location>
        <begin position="7"/>
        <end position="188"/>
    </location>
</feature>
<name>A0ABS9K8L6_9BACT</name>
<reference evidence="2" key="1">
    <citation type="submission" date="2022-01" db="EMBL/GenBank/DDBJ databases">
        <authorList>
            <person name="Wang Y."/>
        </authorList>
    </citation>
    <scope>NUCLEOTIDE SEQUENCE</scope>
    <source>
        <strain evidence="2">WB101</strain>
    </source>
</reference>
<dbReference type="CDD" id="cd05243">
    <property type="entry name" value="SDR_a5"/>
    <property type="match status" value="1"/>
</dbReference>
<dbReference type="Pfam" id="PF13460">
    <property type="entry name" value="NAD_binding_10"/>
    <property type="match status" value="1"/>
</dbReference>
<dbReference type="Gene3D" id="3.40.50.720">
    <property type="entry name" value="NAD(P)-binding Rossmann-like Domain"/>
    <property type="match status" value="1"/>
</dbReference>
<evidence type="ECO:0000313" key="3">
    <source>
        <dbReference type="Proteomes" id="UP001165366"/>
    </source>
</evidence>
<sequence>MKITIVGAHGQIAMLLHPILIERGHNVRGIIRKDEQADHLRDFGVEPVIADIEKLDDISGAVGNVDAVLFAAGAGPGSGAVRKWTVDRDGAIKLMEACHKNGIDRYVIISAMGLDKPRGSEVFRVYQKAKAEADEALRHSGLDYTIVKPGRLTDEPGNGKVSIGKNLERGEIPREDVAEVLAEVFDNPQTIEMEFDLVSGDQSISEAISKIINK</sequence>
<gene>
    <name evidence="2" type="ORF">L6773_01145</name>
</gene>
<dbReference type="RefSeq" id="WP_237851998.1">
    <property type="nucleotide sequence ID" value="NZ_JAKLWS010000001.1"/>
</dbReference>
<dbReference type="InterPro" id="IPR036291">
    <property type="entry name" value="NAD(P)-bd_dom_sf"/>
</dbReference>
<dbReference type="InterPro" id="IPR016040">
    <property type="entry name" value="NAD(P)-bd_dom"/>
</dbReference>
<dbReference type="Proteomes" id="UP001165366">
    <property type="component" value="Unassembled WGS sequence"/>
</dbReference>
<dbReference type="PANTHER" id="PTHR15020:SF50">
    <property type="entry name" value="UPF0659 PROTEIN YMR090W"/>
    <property type="match status" value="1"/>
</dbReference>
<proteinExistence type="predicted"/>
<evidence type="ECO:0000313" key="2">
    <source>
        <dbReference type="EMBL" id="MCG2587152.1"/>
    </source>
</evidence>
<dbReference type="PANTHER" id="PTHR15020">
    <property type="entry name" value="FLAVIN REDUCTASE-RELATED"/>
    <property type="match status" value="1"/>
</dbReference>
<reference evidence="2" key="2">
    <citation type="submission" date="2024-05" db="EMBL/GenBank/DDBJ databases">
        <title>Rhodohalobacter halophilus gen. nov., sp. nov., a moderately halophilic member of the family Balneolaceae.</title>
        <authorList>
            <person name="Xia J."/>
        </authorList>
    </citation>
    <scope>NUCLEOTIDE SEQUENCE</scope>
    <source>
        <strain evidence="2">WB101</strain>
    </source>
</reference>
<protein>
    <submittedName>
        <fullName evidence="2">SDR family oxidoreductase</fullName>
    </submittedName>
</protein>